<dbReference type="InterPro" id="IPR003661">
    <property type="entry name" value="HisK_dim/P_dom"/>
</dbReference>
<dbReference type="InterPro" id="IPR018490">
    <property type="entry name" value="cNMP-bd_dom_sf"/>
</dbReference>
<evidence type="ECO:0000313" key="7">
    <source>
        <dbReference type="Proteomes" id="UP000239735"/>
    </source>
</evidence>
<dbReference type="EMBL" id="OKRB01000024">
    <property type="protein sequence ID" value="SPE17963.1"/>
    <property type="molecule type" value="Genomic_DNA"/>
</dbReference>
<dbReference type="PANTHER" id="PTHR43065">
    <property type="entry name" value="SENSOR HISTIDINE KINASE"/>
    <property type="match status" value="1"/>
</dbReference>
<dbReference type="SMART" id="SM00387">
    <property type="entry name" value="HATPase_c"/>
    <property type="match status" value="1"/>
</dbReference>
<dbReference type="InterPro" id="IPR000595">
    <property type="entry name" value="cNMP-bd_dom"/>
</dbReference>
<organism evidence="6 7">
    <name type="scientific">Candidatus Sulfuritelmatomonas gaucii</name>
    <dbReference type="NCBI Taxonomy" id="2043161"/>
    <lineage>
        <taxon>Bacteria</taxon>
        <taxon>Pseudomonadati</taxon>
        <taxon>Acidobacteriota</taxon>
        <taxon>Terriglobia</taxon>
        <taxon>Terriglobales</taxon>
        <taxon>Acidobacteriaceae</taxon>
        <taxon>Candidatus Sulfuritelmatomonas</taxon>
    </lineage>
</organism>
<dbReference type="SUPFAM" id="SSF55874">
    <property type="entry name" value="ATPase domain of HSP90 chaperone/DNA topoisomerase II/histidine kinase"/>
    <property type="match status" value="1"/>
</dbReference>
<name>A0A2N9L489_9BACT</name>
<dbReference type="AlphaFoldDB" id="A0A2N9L489"/>
<dbReference type="Gene3D" id="3.30.565.10">
    <property type="entry name" value="Histidine kinase-like ATPase, C-terminal domain"/>
    <property type="match status" value="1"/>
</dbReference>
<dbReference type="InterPro" id="IPR036890">
    <property type="entry name" value="HATPase_C_sf"/>
</dbReference>
<evidence type="ECO:0000256" key="1">
    <source>
        <dbReference type="ARBA" id="ARBA00000085"/>
    </source>
</evidence>
<evidence type="ECO:0000256" key="2">
    <source>
        <dbReference type="ARBA" id="ARBA00012438"/>
    </source>
</evidence>
<dbReference type="GO" id="GO:0000155">
    <property type="term" value="F:phosphorelay sensor kinase activity"/>
    <property type="evidence" value="ECO:0007669"/>
    <property type="project" value="InterPro"/>
</dbReference>
<feature type="domain" description="Cyclic nucleotide-binding" evidence="4">
    <location>
        <begin position="21"/>
        <end position="140"/>
    </location>
</feature>
<dbReference type="PANTHER" id="PTHR43065:SF48">
    <property type="entry name" value="HISTIDINE KINASE"/>
    <property type="match status" value="1"/>
</dbReference>
<evidence type="ECO:0000256" key="3">
    <source>
        <dbReference type="ARBA" id="ARBA00022553"/>
    </source>
</evidence>
<dbReference type="PROSITE" id="PS50109">
    <property type="entry name" value="HIS_KIN"/>
    <property type="match status" value="1"/>
</dbReference>
<evidence type="ECO:0000313" key="6">
    <source>
        <dbReference type="EMBL" id="SPE17963.1"/>
    </source>
</evidence>
<keyword evidence="6" id="KW-0808">Transferase</keyword>
<dbReference type="InterPro" id="IPR004358">
    <property type="entry name" value="Sig_transdc_His_kin-like_C"/>
</dbReference>
<dbReference type="PRINTS" id="PR00344">
    <property type="entry name" value="BCTRLSENSOR"/>
</dbReference>
<dbReference type="EC" id="2.7.13.3" evidence="2"/>
<sequence length="477" mass="51000">MDLIDRLAEHKTLGAAPRHKTLGAAPREELAWLAEHGTLRHLEAGEVLSHKGVQVEGLYVVLSGHVTLSVDRGSGPQKIIEWRTGEVSGILPYSRLTTPPGDAVAQEPTEILSLPRELLRALTHDCFVITSILVHTMLDRARLFTSSDLLNEKMISLGKLSAGLAHELNNPASAIERSAALLEDRLGEAETATLALGVARLSDAQLAAVDAIRNTCLARAPDGIRSPVQQAEREEAIADWLADHGLDAAGAEALADTPVTIESLDQLASAVQGPALDVVLRWAAAGCAVRSLASEIQEAAMRISGLVTAIKGFTHMDQAMVADPVDLGQSLANTVAVLRAKARQKSAAVAIELEASLPFVRGFAGELNQIWGNLIDNALDAVEDGGHVEVKASREGERVVVRIIDDGPGIPAPIRERIFDPFFTTKPMGQGTGLGLDIVRRLLRHNDATIEVDSRPGRTEFRVAMPIDETQNTGPAR</sequence>
<dbReference type="Gene3D" id="1.10.287.130">
    <property type="match status" value="1"/>
</dbReference>
<keyword evidence="3" id="KW-0597">Phosphoprotein</keyword>
<gene>
    <name evidence="6" type="ORF">SBA5_120039</name>
</gene>
<dbReference type="CDD" id="cd00038">
    <property type="entry name" value="CAP_ED"/>
    <property type="match status" value="1"/>
</dbReference>
<feature type="domain" description="Histidine kinase" evidence="5">
    <location>
        <begin position="266"/>
        <end position="469"/>
    </location>
</feature>
<proteinExistence type="predicted"/>
<dbReference type="Pfam" id="PF02518">
    <property type="entry name" value="HATPase_c"/>
    <property type="match status" value="1"/>
</dbReference>
<dbReference type="InterPro" id="IPR014710">
    <property type="entry name" value="RmlC-like_jellyroll"/>
</dbReference>
<dbReference type="InterPro" id="IPR005467">
    <property type="entry name" value="His_kinase_dom"/>
</dbReference>
<dbReference type="CDD" id="cd00082">
    <property type="entry name" value="HisKA"/>
    <property type="match status" value="1"/>
</dbReference>
<dbReference type="InterPro" id="IPR003594">
    <property type="entry name" value="HATPase_dom"/>
</dbReference>
<dbReference type="Proteomes" id="UP000239735">
    <property type="component" value="Unassembled WGS sequence"/>
</dbReference>
<evidence type="ECO:0000259" key="4">
    <source>
        <dbReference type="PROSITE" id="PS50042"/>
    </source>
</evidence>
<protein>
    <recommendedName>
        <fullName evidence="2">histidine kinase</fullName>
        <ecNumber evidence="2">2.7.13.3</ecNumber>
    </recommendedName>
</protein>
<evidence type="ECO:0000259" key="5">
    <source>
        <dbReference type="PROSITE" id="PS50109"/>
    </source>
</evidence>
<comment type="catalytic activity">
    <reaction evidence="1">
        <text>ATP + protein L-histidine = ADP + protein N-phospho-L-histidine.</text>
        <dbReference type="EC" id="2.7.13.3"/>
    </reaction>
</comment>
<dbReference type="Pfam" id="PF00027">
    <property type="entry name" value="cNMP_binding"/>
    <property type="match status" value="1"/>
</dbReference>
<dbReference type="Gene3D" id="2.60.120.10">
    <property type="entry name" value="Jelly Rolls"/>
    <property type="match status" value="1"/>
</dbReference>
<accession>A0A2N9L489</accession>
<keyword evidence="6" id="KW-0418">Kinase</keyword>
<dbReference type="PROSITE" id="PS50042">
    <property type="entry name" value="CNMP_BINDING_3"/>
    <property type="match status" value="1"/>
</dbReference>
<reference evidence="7" key="1">
    <citation type="submission" date="2018-02" db="EMBL/GenBank/DDBJ databases">
        <authorList>
            <person name="Hausmann B."/>
        </authorList>
    </citation>
    <scope>NUCLEOTIDE SEQUENCE [LARGE SCALE GENOMIC DNA]</scope>
    <source>
        <strain evidence="7">Peat soil MAG SbA5</strain>
    </source>
</reference>
<dbReference type="SUPFAM" id="SSF51206">
    <property type="entry name" value="cAMP-binding domain-like"/>
    <property type="match status" value="1"/>
</dbReference>